<sequence length="278" mass="32265">MEHFSRLKDWTKKKWEAWIDWPSAVGKVFADRYQVINVLGMGSYGISYLCEDLQSGQKCVVKQVKPSKKGTTLGIQAYHYEAMLLQQLNHPAIPKFYTKFEDHGNLFISMEYVTGKNLEDLIFDEDVKFSEQQALQIMISLLNTIEYLHTQGVIHRDIRIPNVMVDDNQQLRLIDFGLARRIGDPDDHGIHLDSPIEQKLRRAIEVRSDFYALGHFLLFLLYTTFESSEESEDLGWEEELNLHPATRSLIRRCLQLDMPFSDVQELRNSVLLALDPNC</sequence>
<dbReference type="InterPro" id="IPR011009">
    <property type="entry name" value="Kinase-like_dom_sf"/>
</dbReference>
<dbReference type="InterPro" id="IPR000719">
    <property type="entry name" value="Prot_kinase_dom"/>
</dbReference>
<dbReference type="RefSeq" id="WP_209808192.1">
    <property type="nucleotide sequence ID" value="NZ_JAGGKT010000001.1"/>
</dbReference>
<dbReference type="EC" id="2.7.11.1" evidence="1"/>
<evidence type="ECO:0000256" key="2">
    <source>
        <dbReference type="ARBA" id="ARBA00022527"/>
    </source>
</evidence>
<evidence type="ECO:0000256" key="3">
    <source>
        <dbReference type="ARBA" id="ARBA00022679"/>
    </source>
</evidence>
<dbReference type="GO" id="GO:0004674">
    <property type="term" value="F:protein serine/threonine kinase activity"/>
    <property type="evidence" value="ECO:0007669"/>
    <property type="project" value="UniProtKB-EC"/>
</dbReference>
<dbReference type="CDD" id="cd14014">
    <property type="entry name" value="STKc_PknB_like"/>
    <property type="match status" value="1"/>
</dbReference>
<dbReference type="SUPFAM" id="SSF56112">
    <property type="entry name" value="Protein kinase-like (PK-like)"/>
    <property type="match status" value="1"/>
</dbReference>
<reference evidence="10 11" key="1">
    <citation type="submission" date="2021-03" db="EMBL/GenBank/DDBJ databases">
        <title>Genomic Encyclopedia of Type Strains, Phase IV (KMG-IV): sequencing the most valuable type-strain genomes for metagenomic binning, comparative biology and taxonomic classification.</title>
        <authorList>
            <person name="Goeker M."/>
        </authorList>
    </citation>
    <scope>NUCLEOTIDE SEQUENCE [LARGE SCALE GENOMIC DNA]</scope>
    <source>
        <strain evidence="10 11">DSM 24738</strain>
    </source>
</reference>
<keyword evidence="11" id="KW-1185">Reference proteome</keyword>
<dbReference type="SMART" id="SM00219">
    <property type="entry name" value="TyrKc"/>
    <property type="match status" value="1"/>
</dbReference>
<dbReference type="EMBL" id="JAGGKT010000001">
    <property type="protein sequence ID" value="MBP1930293.1"/>
    <property type="molecule type" value="Genomic_DNA"/>
</dbReference>
<accession>A0ABS4GJ58</accession>
<dbReference type="PANTHER" id="PTHR24363">
    <property type="entry name" value="SERINE/THREONINE PROTEIN KINASE"/>
    <property type="match status" value="1"/>
</dbReference>
<dbReference type="PROSITE" id="PS50011">
    <property type="entry name" value="PROTEIN_KINASE_DOM"/>
    <property type="match status" value="1"/>
</dbReference>
<keyword evidence="5 10" id="KW-0418">Kinase</keyword>
<dbReference type="InterPro" id="IPR020635">
    <property type="entry name" value="Tyr_kinase_cat_dom"/>
</dbReference>
<dbReference type="Pfam" id="PF00069">
    <property type="entry name" value="Pkinase"/>
    <property type="match status" value="1"/>
</dbReference>
<protein>
    <recommendedName>
        <fullName evidence="1">non-specific serine/threonine protein kinase</fullName>
        <ecNumber evidence="1">2.7.11.1</ecNumber>
    </recommendedName>
</protein>
<keyword evidence="3 10" id="KW-0808">Transferase</keyword>
<dbReference type="PANTHER" id="PTHR24363:SF0">
    <property type="entry name" value="SERINE_THREONINE KINASE LIKE DOMAIN CONTAINING 1"/>
    <property type="match status" value="1"/>
</dbReference>
<evidence type="ECO:0000313" key="10">
    <source>
        <dbReference type="EMBL" id="MBP1930293.1"/>
    </source>
</evidence>
<evidence type="ECO:0000256" key="4">
    <source>
        <dbReference type="ARBA" id="ARBA00022741"/>
    </source>
</evidence>
<keyword evidence="6" id="KW-0067">ATP-binding</keyword>
<comment type="catalytic activity">
    <reaction evidence="8">
        <text>L-seryl-[protein] + ATP = O-phospho-L-seryl-[protein] + ADP + H(+)</text>
        <dbReference type="Rhea" id="RHEA:17989"/>
        <dbReference type="Rhea" id="RHEA-COMP:9863"/>
        <dbReference type="Rhea" id="RHEA-COMP:11604"/>
        <dbReference type="ChEBI" id="CHEBI:15378"/>
        <dbReference type="ChEBI" id="CHEBI:29999"/>
        <dbReference type="ChEBI" id="CHEBI:30616"/>
        <dbReference type="ChEBI" id="CHEBI:83421"/>
        <dbReference type="ChEBI" id="CHEBI:456216"/>
        <dbReference type="EC" id="2.7.11.1"/>
    </reaction>
</comment>
<organism evidence="10 11">
    <name type="scientific">Ammoniphilus resinae</name>
    <dbReference type="NCBI Taxonomy" id="861532"/>
    <lineage>
        <taxon>Bacteria</taxon>
        <taxon>Bacillati</taxon>
        <taxon>Bacillota</taxon>
        <taxon>Bacilli</taxon>
        <taxon>Bacillales</taxon>
        <taxon>Paenibacillaceae</taxon>
        <taxon>Aneurinibacillus group</taxon>
        <taxon>Ammoniphilus</taxon>
    </lineage>
</organism>
<gene>
    <name evidence="10" type="ORF">J2Z37_000280</name>
</gene>
<keyword evidence="4" id="KW-0547">Nucleotide-binding</keyword>
<evidence type="ECO:0000256" key="6">
    <source>
        <dbReference type="ARBA" id="ARBA00022840"/>
    </source>
</evidence>
<feature type="domain" description="Protein kinase" evidence="9">
    <location>
        <begin position="33"/>
        <end position="278"/>
    </location>
</feature>
<evidence type="ECO:0000256" key="8">
    <source>
        <dbReference type="ARBA" id="ARBA00048679"/>
    </source>
</evidence>
<dbReference type="Gene3D" id="1.10.510.10">
    <property type="entry name" value="Transferase(Phosphotransferase) domain 1"/>
    <property type="match status" value="1"/>
</dbReference>
<comment type="catalytic activity">
    <reaction evidence="7">
        <text>L-threonyl-[protein] + ATP = O-phospho-L-threonyl-[protein] + ADP + H(+)</text>
        <dbReference type="Rhea" id="RHEA:46608"/>
        <dbReference type="Rhea" id="RHEA-COMP:11060"/>
        <dbReference type="Rhea" id="RHEA-COMP:11605"/>
        <dbReference type="ChEBI" id="CHEBI:15378"/>
        <dbReference type="ChEBI" id="CHEBI:30013"/>
        <dbReference type="ChEBI" id="CHEBI:30616"/>
        <dbReference type="ChEBI" id="CHEBI:61977"/>
        <dbReference type="ChEBI" id="CHEBI:456216"/>
        <dbReference type="EC" id="2.7.11.1"/>
    </reaction>
</comment>
<dbReference type="Proteomes" id="UP001519343">
    <property type="component" value="Unassembled WGS sequence"/>
</dbReference>
<evidence type="ECO:0000256" key="5">
    <source>
        <dbReference type="ARBA" id="ARBA00022777"/>
    </source>
</evidence>
<evidence type="ECO:0000313" key="11">
    <source>
        <dbReference type="Proteomes" id="UP001519343"/>
    </source>
</evidence>
<evidence type="ECO:0000256" key="7">
    <source>
        <dbReference type="ARBA" id="ARBA00047899"/>
    </source>
</evidence>
<proteinExistence type="predicted"/>
<comment type="caution">
    <text evidence="10">The sequence shown here is derived from an EMBL/GenBank/DDBJ whole genome shotgun (WGS) entry which is preliminary data.</text>
</comment>
<keyword evidence="2" id="KW-0723">Serine/threonine-protein kinase</keyword>
<evidence type="ECO:0000259" key="9">
    <source>
        <dbReference type="PROSITE" id="PS50011"/>
    </source>
</evidence>
<name>A0ABS4GJ58_9BACL</name>
<evidence type="ECO:0000256" key="1">
    <source>
        <dbReference type="ARBA" id="ARBA00012513"/>
    </source>
</evidence>